<dbReference type="SUPFAM" id="SSF57850">
    <property type="entry name" value="RING/U-box"/>
    <property type="match status" value="1"/>
</dbReference>
<evidence type="ECO:0000256" key="8">
    <source>
        <dbReference type="PROSITE-ProRule" id="PRU00175"/>
    </source>
</evidence>
<dbReference type="Gene3D" id="3.30.40.10">
    <property type="entry name" value="Zinc/RING finger domain, C3HC4 (zinc finger)"/>
    <property type="match status" value="1"/>
</dbReference>
<evidence type="ECO:0000259" key="10">
    <source>
        <dbReference type="PROSITE" id="PS50089"/>
    </source>
</evidence>
<dbReference type="EMBL" id="KQ090541">
    <property type="protein sequence ID" value="KMS95123.1"/>
    <property type="molecule type" value="Genomic_DNA"/>
</dbReference>
<evidence type="ECO:0000256" key="3">
    <source>
        <dbReference type="ARBA" id="ARBA00022679"/>
    </source>
</evidence>
<dbReference type="InterPro" id="IPR001841">
    <property type="entry name" value="Znf_RING"/>
</dbReference>
<reference evidence="11 12" key="1">
    <citation type="journal article" date="2014" name="Nature">
        <title>The genome of the recently domesticated crop plant sugar beet (Beta vulgaris).</title>
        <authorList>
            <person name="Dohm J.C."/>
            <person name="Minoche A.E."/>
            <person name="Holtgrawe D."/>
            <person name="Capella-Gutierrez S."/>
            <person name="Zakrzewski F."/>
            <person name="Tafer H."/>
            <person name="Rupp O."/>
            <person name="Sorensen T.R."/>
            <person name="Stracke R."/>
            <person name="Reinhardt R."/>
            <person name="Goesmann A."/>
            <person name="Kraft T."/>
            <person name="Schulz B."/>
            <person name="Stadler P.F."/>
            <person name="Schmidt T."/>
            <person name="Gabaldon T."/>
            <person name="Lehrach H."/>
            <person name="Weisshaar B."/>
            <person name="Himmelbauer H."/>
        </authorList>
    </citation>
    <scope>NUCLEOTIDE SEQUENCE [LARGE SCALE GENOMIC DNA]</scope>
    <source>
        <tissue evidence="11">Taproot</tissue>
    </source>
</reference>
<organism evidence="11 12">
    <name type="scientific">Beta vulgaris subsp. vulgaris</name>
    <name type="common">Beet</name>
    <dbReference type="NCBI Taxonomy" id="3555"/>
    <lineage>
        <taxon>Eukaryota</taxon>
        <taxon>Viridiplantae</taxon>
        <taxon>Streptophyta</taxon>
        <taxon>Embryophyta</taxon>
        <taxon>Tracheophyta</taxon>
        <taxon>Spermatophyta</taxon>
        <taxon>Magnoliopsida</taxon>
        <taxon>eudicotyledons</taxon>
        <taxon>Gunneridae</taxon>
        <taxon>Pentapetalae</taxon>
        <taxon>Caryophyllales</taxon>
        <taxon>Chenopodiaceae</taxon>
        <taxon>Betoideae</taxon>
        <taxon>Beta</taxon>
    </lineage>
</organism>
<keyword evidence="5 8" id="KW-0863">Zinc-finger</keyword>
<evidence type="ECO:0000256" key="5">
    <source>
        <dbReference type="ARBA" id="ARBA00022771"/>
    </source>
</evidence>
<evidence type="ECO:0000256" key="7">
    <source>
        <dbReference type="ARBA" id="ARBA00022833"/>
    </source>
</evidence>
<dbReference type="PANTHER" id="PTHR22937">
    <property type="entry name" value="E3 UBIQUITIN-PROTEIN LIGASE RNF165"/>
    <property type="match status" value="1"/>
</dbReference>
<evidence type="ECO:0000256" key="4">
    <source>
        <dbReference type="ARBA" id="ARBA00022723"/>
    </source>
</evidence>
<gene>
    <name evidence="11" type="ORF">BVRB_012110</name>
</gene>
<evidence type="ECO:0000313" key="11">
    <source>
        <dbReference type="EMBL" id="KMS95123.1"/>
    </source>
</evidence>
<protein>
    <recommendedName>
        <fullName evidence="2">RING-type E3 ubiquitin transferase</fullName>
        <ecNumber evidence="2">2.3.2.27</ecNumber>
    </recommendedName>
</protein>
<keyword evidence="7" id="KW-0862">Zinc</keyword>
<feature type="compositionally biased region" description="Basic residues" evidence="9">
    <location>
        <begin position="18"/>
        <end position="27"/>
    </location>
</feature>
<dbReference type="EC" id="2.3.2.27" evidence="2"/>
<feature type="domain" description="RING-type" evidence="10">
    <location>
        <begin position="316"/>
        <end position="357"/>
    </location>
</feature>
<dbReference type="Proteomes" id="UP000035740">
    <property type="component" value="Unassembled WGS sequence"/>
</dbReference>
<keyword evidence="4" id="KW-0479">Metal-binding</keyword>
<dbReference type="GO" id="GO:0008270">
    <property type="term" value="F:zinc ion binding"/>
    <property type="evidence" value="ECO:0007669"/>
    <property type="project" value="UniProtKB-KW"/>
</dbReference>
<dbReference type="PANTHER" id="PTHR22937:SF122">
    <property type="entry name" value="RING-TYPE E3 UBIQUITIN TRANSFERASE"/>
    <property type="match status" value="1"/>
</dbReference>
<dbReference type="OrthoDB" id="8062037at2759"/>
<dbReference type="AlphaFoldDB" id="A0A0J8B5F9"/>
<keyword evidence="3" id="KW-0808">Transferase</keyword>
<evidence type="ECO:0000256" key="2">
    <source>
        <dbReference type="ARBA" id="ARBA00012483"/>
    </source>
</evidence>
<name>A0A0J8B5F9_BETVV</name>
<dbReference type="eggNOG" id="KOG0800">
    <property type="taxonomic scope" value="Eukaryota"/>
</dbReference>
<dbReference type="PROSITE" id="PS50089">
    <property type="entry name" value="ZF_RING_2"/>
    <property type="match status" value="1"/>
</dbReference>
<dbReference type="GO" id="GO:0061630">
    <property type="term" value="F:ubiquitin protein ligase activity"/>
    <property type="evidence" value="ECO:0007669"/>
    <property type="project" value="UniProtKB-EC"/>
</dbReference>
<keyword evidence="6" id="KW-0833">Ubl conjugation pathway</keyword>
<keyword evidence="12" id="KW-1185">Reference proteome</keyword>
<feature type="region of interest" description="Disordered" evidence="9">
    <location>
        <begin position="1"/>
        <end position="41"/>
    </location>
</feature>
<dbReference type="OMA" id="WDDTSKH"/>
<proteinExistence type="predicted"/>
<feature type="compositionally biased region" description="Polar residues" evidence="9">
    <location>
        <begin position="1"/>
        <end position="13"/>
    </location>
</feature>
<evidence type="ECO:0000256" key="1">
    <source>
        <dbReference type="ARBA" id="ARBA00000900"/>
    </source>
</evidence>
<feature type="region of interest" description="Disordered" evidence="9">
    <location>
        <begin position="100"/>
        <end position="132"/>
    </location>
</feature>
<dbReference type="Gramene" id="KMS95123">
    <property type="protein sequence ID" value="KMS95123"/>
    <property type="gene ID" value="BVRB_012110"/>
</dbReference>
<accession>A0A0J8B5F9</accession>
<dbReference type="InterPro" id="IPR045191">
    <property type="entry name" value="MBR1/2-like"/>
</dbReference>
<dbReference type="KEGG" id="bvg:104884795"/>
<evidence type="ECO:0000313" key="12">
    <source>
        <dbReference type="Proteomes" id="UP000035740"/>
    </source>
</evidence>
<evidence type="ECO:0000256" key="9">
    <source>
        <dbReference type="SAM" id="MobiDB-lite"/>
    </source>
</evidence>
<sequence>MAALVSDTSNSTIGEHLKWRKPRKHQSRPTDPNPEMSSIIQSTRCKSTISSLLLSTFTNHENTRNKNYPKKTLKSSTLRGFGCTAQPRVTVPAVIRSSADWEENEMKQKKKNKNGGNSNSTKKKKKKSQQLQSVIMEESFGSVGVQDLWCGDASAAASVDCVRPVVSGGRGKIDLDKLHHRERASTSRQRVNAEHFAAPGLDSAFEIPSFGPDVFEARYYHHLRNRSPEGLAEIILFQNGLLTGRRSGGHDRYQDWRLDVDNMTYEELLELGDRIGNVSTGLGDDQIGRCLRKTKLSVLNELRAQAHISVEMEGKCSICQEEYEVEEEVGKLECGHGYHLHCIKQWLVRKNACPVCKAEASSL</sequence>
<dbReference type="SMART" id="SM00184">
    <property type="entry name" value="RING"/>
    <property type="match status" value="1"/>
</dbReference>
<evidence type="ECO:0000256" key="6">
    <source>
        <dbReference type="ARBA" id="ARBA00022786"/>
    </source>
</evidence>
<dbReference type="InterPro" id="IPR013083">
    <property type="entry name" value="Znf_RING/FYVE/PHD"/>
</dbReference>
<comment type="catalytic activity">
    <reaction evidence="1">
        <text>S-ubiquitinyl-[E2 ubiquitin-conjugating enzyme]-L-cysteine + [acceptor protein]-L-lysine = [E2 ubiquitin-conjugating enzyme]-L-cysteine + N(6)-ubiquitinyl-[acceptor protein]-L-lysine.</text>
        <dbReference type="EC" id="2.3.2.27"/>
    </reaction>
</comment>
<dbReference type="Pfam" id="PF13639">
    <property type="entry name" value="zf-RING_2"/>
    <property type="match status" value="1"/>
</dbReference>